<sequence>MFGGVASHPATMTLVASLCLLMALWISGLINLPAFTMPVPVLLKSPWLNVLVAGAISGLVMAPCTSPVLGMMLMYVASANNPIWGAAMMFVFAFGMSTLLILAGTFTSFLTTMPRSGRWMIAVKWFIALTMLCVSAYFFYQVFTLLT</sequence>
<evidence type="ECO:0000256" key="4">
    <source>
        <dbReference type="ARBA" id="ARBA00022989"/>
    </source>
</evidence>
<evidence type="ECO:0000256" key="2">
    <source>
        <dbReference type="ARBA" id="ARBA00022692"/>
    </source>
</evidence>
<keyword evidence="9" id="KW-1185">Reference proteome</keyword>
<gene>
    <name evidence="8" type="ORF">QWZ16_15515</name>
</gene>
<dbReference type="PANTHER" id="PTHR32234">
    <property type="entry name" value="THIOL:DISULFIDE INTERCHANGE PROTEIN DSBD"/>
    <property type="match status" value="1"/>
</dbReference>
<dbReference type="PANTHER" id="PTHR32234:SF0">
    <property type="entry name" value="THIOL:DISULFIDE INTERCHANGE PROTEIN DSBD"/>
    <property type="match status" value="1"/>
</dbReference>
<keyword evidence="2 6" id="KW-0812">Transmembrane</keyword>
<evidence type="ECO:0000256" key="1">
    <source>
        <dbReference type="ARBA" id="ARBA00004141"/>
    </source>
</evidence>
<dbReference type="EMBL" id="JAUFQC010000008">
    <property type="protein sequence ID" value="MDN3611080.1"/>
    <property type="molecule type" value="Genomic_DNA"/>
</dbReference>
<reference evidence="9" key="1">
    <citation type="journal article" date="2019" name="Int. J. Syst. Evol. Microbiol.">
        <title>The Global Catalogue of Microorganisms (GCM) 10K type strain sequencing project: providing services to taxonomists for standard genome sequencing and annotation.</title>
        <authorList>
            <consortium name="The Broad Institute Genomics Platform"/>
            <consortium name="The Broad Institute Genome Sequencing Center for Infectious Disease"/>
            <person name="Wu L."/>
            <person name="Ma J."/>
        </authorList>
    </citation>
    <scope>NUCLEOTIDE SEQUENCE [LARGE SCALE GENOMIC DNA]</scope>
    <source>
        <strain evidence="9">CECT 7398</strain>
    </source>
</reference>
<dbReference type="Pfam" id="PF02683">
    <property type="entry name" value="DsbD_TM"/>
    <property type="match status" value="1"/>
</dbReference>
<keyword evidence="3" id="KW-0201">Cytochrome c-type biogenesis</keyword>
<comment type="caution">
    <text evidence="8">The sequence shown here is derived from an EMBL/GenBank/DDBJ whole genome shotgun (WGS) entry which is preliminary data.</text>
</comment>
<feature type="transmembrane region" description="Helical" evidence="6">
    <location>
        <begin position="12"/>
        <end position="35"/>
    </location>
</feature>
<evidence type="ECO:0000313" key="8">
    <source>
        <dbReference type="EMBL" id="MDN3611080.1"/>
    </source>
</evidence>
<dbReference type="RefSeq" id="WP_290312641.1">
    <property type="nucleotide sequence ID" value="NZ_JAUFQC010000008.1"/>
</dbReference>
<evidence type="ECO:0000259" key="7">
    <source>
        <dbReference type="Pfam" id="PF02683"/>
    </source>
</evidence>
<evidence type="ECO:0000256" key="6">
    <source>
        <dbReference type="SAM" id="Phobius"/>
    </source>
</evidence>
<comment type="subcellular location">
    <subcellularLocation>
        <location evidence="1">Membrane</location>
        <topology evidence="1">Multi-pass membrane protein</topology>
    </subcellularLocation>
</comment>
<evidence type="ECO:0000313" key="9">
    <source>
        <dbReference type="Proteomes" id="UP001238540"/>
    </source>
</evidence>
<evidence type="ECO:0000256" key="5">
    <source>
        <dbReference type="ARBA" id="ARBA00023136"/>
    </source>
</evidence>
<feature type="transmembrane region" description="Helical" evidence="6">
    <location>
        <begin position="83"/>
        <end position="110"/>
    </location>
</feature>
<protein>
    <submittedName>
        <fullName evidence="8">Cytochrome c biogenesis protein CcdA</fullName>
    </submittedName>
</protein>
<feature type="transmembrane region" description="Helical" evidence="6">
    <location>
        <begin position="122"/>
        <end position="140"/>
    </location>
</feature>
<feature type="domain" description="Cytochrome C biogenesis protein transmembrane" evidence="7">
    <location>
        <begin position="45"/>
        <end position="140"/>
    </location>
</feature>
<proteinExistence type="predicted"/>
<dbReference type="Proteomes" id="UP001238540">
    <property type="component" value="Unassembled WGS sequence"/>
</dbReference>
<dbReference type="InterPro" id="IPR003834">
    <property type="entry name" value="Cyt_c_assmbl_TM_dom"/>
</dbReference>
<feature type="transmembrane region" description="Helical" evidence="6">
    <location>
        <begin position="47"/>
        <end position="77"/>
    </location>
</feature>
<keyword evidence="5 6" id="KW-0472">Membrane</keyword>
<organism evidence="8 9">
    <name type="scientific">Vibrio ostreicida</name>
    <dbReference type="NCBI Taxonomy" id="526588"/>
    <lineage>
        <taxon>Bacteria</taxon>
        <taxon>Pseudomonadati</taxon>
        <taxon>Pseudomonadota</taxon>
        <taxon>Gammaproteobacteria</taxon>
        <taxon>Vibrionales</taxon>
        <taxon>Vibrionaceae</taxon>
        <taxon>Vibrio</taxon>
    </lineage>
</organism>
<keyword evidence="4 6" id="KW-1133">Transmembrane helix</keyword>
<name>A0ABT8BYB5_9VIBR</name>
<evidence type="ECO:0000256" key="3">
    <source>
        <dbReference type="ARBA" id="ARBA00022748"/>
    </source>
</evidence>
<accession>A0ABT8BYB5</accession>